<evidence type="ECO:0000313" key="2">
    <source>
        <dbReference type="Proteomes" id="UP000594263"/>
    </source>
</evidence>
<dbReference type="Proteomes" id="UP000594263">
    <property type="component" value="Unplaced"/>
</dbReference>
<name>A0A7N0TGR8_KALFE</name>
<dbReference type="EnsemblPlants" id="Kaladp0036s0177.1.v1.1">
    <property type="protein sequence ID" value="Kaladp0036s0177.1.v1.1.CDS.1"/>
    <property type="gene ID" value="Kaladp0036s0177.v1.1"/>
</dbReference>
<reference evidence="1" key="1">
    <citation type="submission" date="2021-01" db="UniProtKB">
        <authorList>
            <consortium name="EnsemblPlants"/>
        </authorList>
    </citation>
    <scope>IDENTIFICATION</scope>
</reference>
<evidence type="ECO:0000313" key="1">
    <source>
        <dbReference type="EnsemblPlants" id="Kaladp0036s0177.1.v1.1.CDS.1"/>
    </source>
</evidence>
<proteinExistence type="predicted"/>
<accession>A0A7N0TGR8</accession>
<sequence>MSLSKLPLEETRLIQYSMPDPNLDRGLDPSCSIFCATIDMNMIHLLSMSSSLAAELSTECLFSMSDEKRI</sequence>
<keyword evidence="2" id="KW-1185">Reference proteome</keyword>
<organism evidence="1 2">
    <name type="scientific">Kalanchoe fedtschenkoi</name>
    <name type="common">Lavender scallops</name>
    <name type="synonym">South American air plant</name>
    <dbReference type="NCBI Taxonomy" id="63787"/>
    <lineage>
        <taxon>Eukaryota</taxon>
        <taxon>Viridiplantae</taxon>
        <taxon>Streptophyta</taxon>
        <taxon>Embryophyta</taxon>
        <taxon>Tracheophyta</taxon>
        <taxon>Spermatophyta</taxon>
        <taxon>Magnoliopsida</taxon>
        <taxon>eudicotyledons</taxon>
        <taxon>Gunneridae</taxon>
        <taxon>Pentapetalae</taxon>
        <taxon>Saxifragales</taxon>
        <taxon>Crassulaceae</taxon>
        <taxon>Kalanchoe</taxon>
    </lineage>
</organism>
<dbReference type="Gramene" id="Kaladp0036s0177.1.v1.1">
    <property type="protein sequence ID" value="Kaladp0036s0177.1.v1.1.CDS.1"/>
    <property type="gene ID" value="Kaladp0036s0177.v1.1"/>
</dbReference>
<protein>
    <submittedName>
        <fullName evidence="1">Uncharacterized protein</fullName>
    </submittedName>
</protein>
<dbReference type="AlphaFoldDB" id="A0A7N0TGR8"/>